<proteinExistence type="predicted"/>
<reference evidence="1 2" key="1">
    <citation type="submission" date="2019-02" db="EMBL/GenBank/DDBJ databases">
        <title>Deep-cultivation of Planctomycetes and their phenomic and genomic characterization uncovers novel biology.</title>
        <authorList>
            <person name="Wiegand S."/>
            <person name="Jogler M."/>
            <person name="Boedeker C."/>
            <person name="Pinto D."/>
            <person name="Vollmers J."/>
            <person name="Rivas-Marin E."/>
            <person name="Kohn T."/>
            <person name="Peeters S.H."/>
            <person name="Heuer A."/>
            <person name="Rast P."/>
            <person name="Oberbeckmann S."/>
            <person name="Bunk B."/>
            <person name="Jeske O."/>
            <person name="Meyerdierks A."/>
            <person name="Storesund J.E."/>
            <person name="Kallscheuer N."/>
            <person name="Luecker S."/>
            <person name="Lage O.M."/>
            <person name="Pohl T."/>
            <person name="Merkel B.J."/>
            <person name="Hornburger P."/>
            <person name="Mueller R.-W."/>
            <person name="Bruemmer F."/>
            <person name="Labrenz M."/>
            <person name="Spormann A.M."/>
            <person name="Op Den Camp H."/>
            <person name="Overmann J."/>
            <person name="Amann R."/>
            <person name="Jetten M.S.M."/>
            <person name="Mascher T."/>
            <person name="Medema M.H."/>
            <person name="Devos D.P."/>
            <person name="Kaster A.-K."/>
            <person name="Ovreas L."/>
            <person name="Rohde M."/>
            <person name="Galperin M.Y."/>
            <person name="Jogler C."/>
        </authorList>
    </citation>
    <scope>NUCLEOTIDE SEQUENCE [LARGE SCALE GENOMIC DNA]</scope>
    <source>
        <strain evidence="1 2">Pan54</strain>
    </source>
</reference>
<dbReference type="EMBL" id="SJPG01000001">
    <property type="protein sequence ID" value="TWT62384.1"/>
    <property type="molecule type" value="Genomic_DNA"/>
</dbReference>
<dbReference type="AlphaFoldDB" id="A0A5C5XHV1"/>
<sequence length="176" mass="20935">MCYWDEEIEEGFLKSSMKLEEMNQKYLQQLHLLLKEYETKLSNPEFQSHAQILTHVSHLMSGRIHKEYLWQWVLRMADQFSEDDKISSALIISILEPAVEPPVFPEDRMQVMKLLANHQTALLLFSAFDCEEFPGEFPEYFRQEYSIYEACSRALQETPVVLNETSLQQYVQNYRR</sequence>
<dbReference type="Proteomes" id="UP000316095">
    <property type="component" value="Unassembled WGS sequence"/>
</dbReference>
<accession>A0A5C5XHV1</accession>
<evidence type="ECO:0000313" key="2">
    <source>
        <dbReference type="Proteomes" id="UP000316095"/>
    </source>
</evidence>
<dbReference type="RefSeq" id="WP_146504251.1">
    <property type="nucleotide sequence ID" value="NZ_SJPG01000001.1"/>
</dbReference>
<evidence type="ECO:0000313" key="1">
    <source>
        <dbReference type="EMBL" id="TWT62384.1"/>
    </source>
</evidence>
<protein>
    <submittedName>
        <fullName evidence="1">Uncharacterized protein</fullName>
    </submittedName>
</protein>
<gene>
    <name evidence="1" type="ORF">Pan54_31260</name>
</gene>
<comment type="caution">
    <text evidence="1">The sequence shown here is derived from an EMBL/GenBank/DDBJ whole genome shotgun (WGS) entry which is preliminary data.</text>
</comment>
<name>A0A5C5XHV1_9PLAN</name>
<keyword evidence="2" id="KW-1185">Reference proteome</keyword>
<organism evidence="1 2">
    <name type="scientific">Rubinisphaera italica</name>
    <dbReference type="NCBI Taxonomy" id="2527969"/>
    <lineage>
        <taxon>Bacteria</taxon>
        <taxon>Pseudomonadati</taxon>
        <taxon>Planctomycetota</taxon>
        <taxon>Planctomycetia</taxon>
        <taxon>Planctomycetales</taxon>
        <taxon>Planctomycetaceae</taxon>
        <taxon>Rubinisphaera</taxon>
    </lineage>
</organism>